<name>A0A0B1T8I3_OESDE</name>
<feature type="region of interest" description="Disordered" evidence="1">
    <location>
        <begin position="183"/>
        <end position="203"/>
    </location>
</feature>
<keyword evidence="2" id="KW-1133">Transmembrane helix</keyword>
<feature type="transmembrane region" description="Helical" evidence="2">
    <location>
        <begin position="117"/>
        <end position="134"/>
    </location>
</feature>
<feature type="transmembrane region" description="Helical" evidence="2">
    <location>
        <begin position="30"/>
        <end position="47"/>
    </location>
</feature>
<evidence type="ECO:0000313" key="4">
    <source>
        <dbReference type="Proteomes" id="UP000053660"/>
    </source>
</evidence>
<gene>
    <name evidence="3" type="ORF">OESDEN_06531</name>
</gene>
<organism evidence="3 4">
    <name type="scientific">Oesophagostomum dentatum</name>
    <name type="common">Nodular worm</name>
    <dbReference type="NCBI Taxonomy" id="61180"/>
    <lineage>
        <taxon>Eukaryota</taxon>
        <taxon>Metazoa</taxon>
        <taxon>Ecdysozoa</taxon>
        <taxon>Nematoda</taxon>
        <taxon>Chromadorea</taxon>
        <taxon>Rhabditida</taxon>
        <taxon>Rhabditina</taxon>
        <taxon>Rhabditomorpha</taxon>
        <taxon>Strongyloidea</taxon>
        <taxon>Strongylidae</taxon>
        <taxon>Oesophagostomum</taxon>
    </lineage>
</organism>
<feature type="transmembrane region" description="Helical" evidence="2">
    <location>
        <begin position="67"/>
        <end position="87"/>
    </location>
</feature>
<dbReference type="EMBL" id="KN550712">
    <property type="protein sequence ID" value="KHJ93554.1"/>
    <property type="molecule type" value="Genomic_DNA"/>
</dbReference>
<evidence type="ECO:0000313" key="3">
    <source>
        <dbReference type="EMBL" id="KHJ93554.1"/>
    </source>
</evidence>
<feature type="compositionally biased region" description="Polar residues" evidence="1">
    <location>
        <begin position="193"/>
        <end position="203"/>
    </location>
</feature>
<keyword evidence="4" id="KW-1185">Reference proteome</keyword>
<sequence>MPYDRLAAEVYSSNLLVSTKISSFTRCHPTFAYMLVIIFFAGRARLVRGDELNKHEGVEDSKSSLKTILIVVIIVAALFIGFMIYACRVKMKKQRKLEASNLLVSTKISSFTRCHPTFAYMLVIIFFAGRARLVRGDELNKHEGVEDSKSSLKTILIVVIIVAALFIGFMIYACRVKMKKQRKLEGTSRPPKGNTSKRNLTPQ</sequence>
<evidence type="ECO:0000256" key="2">
    <source>
        <dbReference type="SAM" id="Phobius"/>
    </source>
</evidence>
<keyword evidence="2" id="KW-0472">Membrane</keyword>
<dbReference type="AlphaFoldDB" id="A0A0B1T8I3"/>
<proteinExistence type="predicted"/>
<reference evidence="3 4" key="1">
    <citation type="submission" date="2014-03" db="EMBL/GenBank/DDBJ databases">
        <title>Draft genome of the hookworm Oesophagostomum dentatum.</title>
        <authorList>
            <person name="Mitreva M."/>
        </authorList>
    </citation>
    <scope>NUCLEOTIDE SEQUENCE [LARGE SCALE GENOMIC DNA]</scope>
    <source>
        <strain evidence="3 4">OD-Hann</strain>
    </source>
</reference>
<accession>A0A0B1T8I3</accession>
<protein>
    <submittedName>
        <fullName evidence="3">Uncharacterized protein</fullName>
    </submittedName>
</protein>
<feature type="transmembrane region" description="Helical" evidence="2">
    <location>
        <begin position="154"/>
        <end position="174"/>
    </location>
</feature>
<keyword evidence="2" id="KW-0812">Transmembrane</keyword>
<dbReference type="Proteomes" id="UP000053660">
    <property type="component" value="Unassembled WGS sequence"/>
</dbReference>
<evidence type="ECO:0000256" key="1">
    <source>
        <dbReference type="SAM" id="MobiDB-lite"/>
    </source>
</evidence>